<keyword evidence="1" id="KW-0812">Transmembrane</keyword>
<dbReference type="RefSeq" id="WP_129922315.1">
    <property type="nucleotide sequence ID" value="NZ_SEWE01000043.1"/>
</dbReference>
<sequence length="113" mass="12107">MSDFFQVLGFVTDLLFLGTTGEKSSPRPRSAWVSLLLLLELTILLLGLLALSRAPGQLAPALLLLLPASLLAALLIYGLFRLGLVDTLTVPGFLLLLTSLTLPLTGGLYFLLQ</sequence>
<feature type="transmembrane region" description="Helical" evidence="1">
    <location>
        <begin position="58"/>
        <end position="80"/>
    </location>
</feature>
<dbReference type="EMBL" id="SEWE01000043">
    <property type="protein sequence ID" value="RYU77788.1"/>
    <property type="molecule type" value="Genomic_DNA"/>
</dbReference>
<comment type="caution">
    <text evidence="2">The sequence shown here is derived from an EMBL/GenBank/DDBJ whole genome shotgun (WGS) entry which is preliminary data.</text>
</comment>
<keyword evidence="1" id="KW-1133">Transmembrane helix</keyword>
<reference evidence="2 3" key="1">
    <citation type="submission" date="2019-02" db="EMBL/GenBank/DDBJ databases">
        <title>Bacterial novel species isolated from soil.</title>
        <authorList>
            <person name="Jung H.-Y."/>
        </authorList>
    </citation>
    <scope>NUCLEOTIDE SEQUENCE [LARGE SCALE GENOMIC DNA]</scope>
    <source>
        <strain evidence="2 3">1-3-3-3</strain>
    </source>
</reference>
<evidence type="ECO:0000313" key="2">
    <source>
        <dbReference type="EMBL" id="RYU77788.1"/>
    </source>
</evidence>
<evidence type="ECO:0000256" key="1">
    <source>
        <dbReference type="SAM" id="Phobius"/>
    </source>
</evidence>
<evidence type="ECO:0000313" key="3">
    <source>
        <dbReference type="Proteomes" id="UP000294155"/>
    </source>
</evidence>
<keyword evidence="1" id="KW-0472">Membrane</keyword>
<name>A0A4Q5L833_9BACT</name>
<gene>
    <name evidence="2" type="ORF">EWM57_16810</name>
</gene>
<keyword evidence="3" id="KW-1185">Reference proteome</keyword>
<protein>
    <submittedName>
        <fullName evidence="2">Uncharacterized protein</fullName>
    </submittedName>
</protein>
<proteinExistence type="predicted"/>
<accession>A0A4Q5L833</accession>
<dbReference type="AlphaFoldDB" id="A0A4Q5L833"/>
<feature type="transmembrane region" description="Helical" evidence="1">
    <location>
        <begin position="92"/>
        <end position="112"/>
    </location>
</feature>
<feature type="transmembrane region" description="Helical" evidence="1">
    <location>
        <begin position="31"/>
        <end position="51"/>
    </location>
</feature>
<dbReference type="Proteomes" id="UP000294155">
    <property type="component" value="Unassembled WGS sequence"/>
</dbReference>
<organism evidence="2 3">
    <name type="scientific">Hymenobacter persicinus</name>
    <dbReference type="NCBI Taxonomy" id="2025506"/>
    <lineage>
        <taxon>Bacteria</taxon>
        <taxon>Pseudomonadati</taxon>
        <taxon>Bacteroidota</taxon>
        <taxon>Cytophagia</taxon>
        <taxon>Cytophagales</taxon>
        <taxon>Hymenobacteraceae</taxon>
        <taxon>Hymenobacter</taxon>
    </lineage>
</organism>